<evidence type="ECO:0000256" key="1">
    <source>
        <dbReference type="SAM" id="Phobius"/>
    </source>
</evidence>
<evidence type="ECO:0008006" key="4">
    <source>
        <dbReference type="Google" id="ProtNLM"/>
    </source>
</evidence>
<reference evidence="2 3" key="1">
    <citation type="submission" date="2017-09" db="EMBL/GenBank/DDBJ databases">
        <authorList>
            <person name="Ehlers B."/>
            <person name="Leendertz F.H."/>
        </authorList>
    </citation>
    <scope>NUCLEOTIDE SEQUENCE [LARGE SCALE GENOMIC DNA]</scope>
    <source>
        <strain evidence="2 3">CGMCC 1.05381</strain>
    </source>
</reference>
<feature type="transmembrane region" description="Helical" evidence="1">
    <location>
        <begin position="41"/>
        <end position="63"/>
    </location>
</feature>
<dbReference type="EMBL" id="OCST01000002">
    <property type="protein sequence ID" value="SOE60857.1"/>
    <property type="molecule type" value="Genomic_DNA"/>
</dbReference>
<accession>A0A2C8ZA24</accession>
<protein>
    <recommendedName>
        <fullName evidence="4">FAR-17a/AIG1-like protein</fullName>
    </recommendedName>
</protein>
<feature type="transmembrane region" description="Helical" evidence="1">
    <location>
        <begin position="70"/>
        <end position="92"/>
    </location>
</feature>
<dbReference type="Proteomes" id="UP000219440">
    <property type="component" value="Unassembled WGS sequence"/>
</dbReference>
<keyword evidence="1" id="KW-1133">Transmembrane helix</keyword>
<proteinExistence type="predicted"/>
<gene>
    <name evidence="2" type="ORF">SAMN06296378_1163</name>
</gene>
<evidence type="ECO:0000313" key="3">
    <source>
        <dbReference type="Proteomes" id="UP000219440"/>
    </source>
</evidence>
<dbReference type="InterPro" id="IPR049713">
    <property type="entry name" value="Pr6Pr-like"/>
</dbReference>
<keyword evidence="1" id="KW-0812">Transmembrane</keyword>
<feature type="transmembrane region" description="Helical" evidence="1">
    <location>
        <begin position="135"/>
        <end position="153"/>
    </location>
</feature>
<dbReference type="AlphaFoldDB" id="A0A2C8ZA24"/>
<dbReference type="RefSeq" id="WP_097060286.1">
    <property type="nucleotide sequence ID" value="NZ_BMLC01000001.1"/>
</dbReference>
<dbReference type="OrthoDB" id="9809977at2"/>
<organism evidence="2 3">
    <name type="scientific">Salinibacterium xinjiangense</name>
    <dbReference type="NCBI Taxonomy" id="386302"/>
    <lineage>
        <taxon>Bacteria</taxon>
        <taxon>Bacillati</taxon>
        <taxon>Actinomycetota</taxon>
        <taxon>Actinomycetes</taxon>
        <taxon>Micrococcales</taxon>
        <taxon>Microbacteriaceae</taxon>
        <taxon>Salinibacterium</taxon>
    </lineage>
</organism>
<keyword evidence="3" id="KW-1185">Reference proteome</keyword>
<sequence length="202" mass="21643">MKFLFASFRVVAGVLGLAAVIGTLADTASRSPINPFNFFGFFTLQSNILTSVVLIVSAVVIFLGKTQSPALILARGCVATYIVIVGIVYNTLLVGLPGGVELEWANTVLHVVIPLYVAIDWIFFGDRTALPWNRFGIVLVYPVVWLVVVLVRGATDGWVPYPFLSPATGYPSVALYCVGIAVAIAAFGVGAWAISRVRILKP</sequence>
<feature type="transmembrane region" description="Helical" evidence="1">
    <location>
        <begin position="173"/>
        <end position="194"/>
    </location>
</feature>
<feature type="transmembrane region" description="Helical" evidence="1">
    <location>
        <begin position="104"/>
        <end position="123"/>
    </location>
</feature>
<evidence type="ECO:0000313" key="2">
    <source>
        <dbReference type="EMBL" id="SOE60857.1"/>
    </source>
</evidence>
<keyword evidence="1" id="KW-0472">Membrane</keyword>
<dbReference type="NCBIfam" id="NF038065">
    <property type="entry name" value="Pr6Pr"/>
    <property type="match status" value="1"/>
</dbReference>
<name>A0A2C8ZA24_9MICO</name>